<dbReference type="InterPro" id="IPR000504">
    <property type="entry name" value="RRM_dom"/>
</dbReference>
<evidence type="ECO:0000256" key="2">
    <source>
        <dbReference type="ARBA" id="ARBA00022884"/>
    </source>
</evidence>
<dbReference type="Gene3D" id="3.30.70.330">
    <property type="match status" value="1"/>
</dbReference>
<dbReference type="Proteomes" id="UP001432322">
    <property type="component" value="Unassembled WGS sequence"/>
</dbReference>
<name>A0AAV5UT36_9BILA</name>
<keyword evidence="3" id="KW-0539">Nucleus</keyword>
<reference evidence="7" key="1">
    <citation type="submission" date="2023-10" db="EMBL/GenBank/DDBJ databases">
        <title>Genome assembly of Pristionchus species.</title>
        <authorList>
            <person name="Yoshida K."/>
            <person name="Sommer R.J."/>
        </authorList>
    </citation>
    <scope>NUCLEOTIDE SEQUENCE</scope>
    <source>
        <strain evidence="7">RS5133</strain>
    </source>
</reference>
<feature type="domain" description="RRM" evidence="6">
    <location>
        <begin position="105"/>
        <end position="181"/>
    </location>
</feature>
<sequence length="244" mass="26167">HPAVLQHLLQQQQLQQLAMLQAAQSGMSGGLGTNVSSSLGLPVYAGAPLMQQPAALAALQQLPLAARSESASTSTSSSVENSVPSSSTHRPPSSSSPSGESVEAVRLHIANIPYKWRDTDLEKMFKEHGEVSGCEIIFNERGSKGFGFVTMTTREGAETARAAINGRVFEGRVVEVNAATAKMSGRSKAKVLHNQQQQQAAMQQLLMAHQVLAQYAAQQQLQQQLQMQGLAPLQQAWMQQQPAA</sequence>
<comment type="caution">
    <text evidence="7">The sequence shown here is derived from an EMBL/GenBank/DDBJ whole genome shotgun (WGS) entry which is preliminary data.</text>
</comment>
<proteinExistence type="predicted"/>
<dbReference type="InterPro" id="IPR012677">
    <property type="entry name" value="Nucleotide-bd_a/b_plait_sf"/>
</dbReference>
<keyword evidence="8" id="KW-1185">Reference proteome</keyword>
<dbReference type="GO" id="GO:0007399">
    <property type="term" value="P:nervous system development"/>
    <property type="evidence" value="ECO:0007669"/>
    <property type="project" value="InterPro"/>
</dbReference>
<dbReference type="GO" id="GO:0003729">
    <property type="term" value="F:mRNA binding"/>
    <property type="evidence" value="ECO:0007669"/>
    <property type="project" value="TreeGrafter"/>
</dbReference>
<dbReference type="Pfam" id="PF00076">
    <property type="entry name" value="RRM_1"/>
    <property type="match status" value="1"/>
</dbReference>
<comment type="subcellular location">
    <subcellularLocation>
        <location evidence="1">Nucleus</location>
    </subcellularLocation>
</comment>
<dbReference type="GO" id="GO:0005634">
    <property type="term" value="C:nucleus"/>
    <property type="evidence" value="ECO:0007669"/>
    <property type="project" value="UniProtKB-SubCell"/>
</dbReference>
<dbReference type="PANTHER" id="PTHR15597">
    <property type="entry name" value="ATAXIN 2-BINDING PROTEIN 1-RELATED"/>
    <property type="match status" value="1"/>
</dbReference>
<dbReference type="PANTHER" id="PTHR15597:SF22">
    <property type="entry name" value="RNA-BINDING FOX PROTEIN 1, ISOFORM H"/>
    <property type="match status" value="1"/>
</dbReference>
<feature type="non-terminal residue" evidence="7">
    <location>
        <position position="1"/>
    </location>
</feature>
<gene>
    <name evidence="7" type="ORF">PFISCL1PPCAC_1568</name>
</gene>
<evidence type="ECO:0000313" key="8">
    <source>
        <dbReference type="Proteomes" id="UP001432322"/>
    </source>
</evidence>
<dbReference type="SUPFAM" id="SSF54928">
    <property type="entry name" value="RNA-binding domain, RBD"/>
    <property type="match status" value="1"/>
</dbReference>
<dbReference type="AlphaFoldDB" id="A0AAV5UT36"/>
<protein>
    <recommendedName>
        <fullName evidence="6">RRM domain-containing protein</fullName>
    </recommendedName>
</protein>
<dbReference type="GO" id="GO:0000381">
    <property type="term" value="P:regulation of alternative mRNA splicing, via spliceosome"/>
    <property type="evidence" value="ECO:0007669"/>
    <property type="project" value="InterPro"/>
</dbReference>
<evidence type="ECO:0000256" key="4">
    <source>
        <dbReference type="PROSITE-ProRule" id="PRU00176"/>
    </source>
</evidence>
<evidence type="ECO:0000256" key="3">
    <source>
        <dbReference type="ARBA" id="ARBA00023242"/>
    </source>
</evidence>
<dbReference type="SMART" id="SM00360">
    <property type="entry name" value="RRM"/>
    <property type="match status" value="1"/>
</dbReference>
<feature type="compositionally biased region" description="Low complexity" evidence="5">
    <location>
        <begin position="69"/>
        <end position="101"/>
    </location>
</feature>
<evidence type="ECO:0000259" key="6">
    <source>
        <dbReference type="PROSITE" id="PS50102"/>
    </source>
</evidence>
<evidence type="ECO:0000256" key="5">
    <source>
        <dbReference type="SAM" id="MobiDB-lite"/>
    </source>
</evidence>
<dbReference type="InterPro" id="IPR035979">
    <property type="entry name" value="RBD_domain_sf"/>
</dbReference>
<keyword evidence="2 4" id="KW-0694">RNA-binding</keyword>
<dbReference type="PROSITE" id="PS50102">
    <property type="entry name" value="RRM"/>
    <property type="match status" value="1"/>
</dbReference>
<dbReference type="InterPro" id="IPR047131">
    <property type="entry name" value="RBFOX1-like"/>
</dbReference>
<feature type="region of interest" description="Disordered" evidence="5">
    <location>
        <begin position="69"/>
        <end position="102"/>
    </location>
</feature>
<organism evidence="7 8">
    <name type="scientific">Pristionchus fissidentatus</name>
    <dbReference type="NCBI Taxonomy" id="1538716"/>
    <lineage>
        <taxon>Eukaryota</taxon>
        <taxon>Metazoa</taxon>
        <taxon>Ecdysozoa</taxon>
        <taxon>Nematoda</taxon>
        <taxon>Chromadorea</taxon>
        <taxon>Rhabditida</taxon>
        <taxon>Rhabditina</taxon>
        <taxon>Diplogasteromorpha</taxon>
        <taxon>Diplogasteroidea</taxon>
        <taxon>Neodiplogasteridae</taxon>
        <taxon>Pristionchus</taxon>
    </lineage>
</organism>
<evidence type="ECO:0000256" key="1">
    <source>
        <dbReference type="ARBA" id="ARBA00004123"/>
    </source>
</evidence>
<evidence type="ECO:0000313" key="7">
    <source>
        <dbReference type="EMBL" id="GMT10271.1"/>
    </source>
</evidence>
<dbReference type="GO" id="GO:0005737">
    <property type="term" value="C:cytoplasm"/>
    <property type="evidence" value="ECO:0007669"/>
    <property type="project" value="TreeGrafter"/>
</dbReference>
<accession>A0AAV5UT36</accession>
<feature type="non-terminal residue" evidence="7">
    <location>
        <position position="244"/>
    </location>
</feature>
<dbReference type="EMBL" id="BTSY01000001">
    <property type="protein sequence ID" value="GMT10271.1"/>
    <property type="molecule type" value="Genomic_DNA"/>
</dbReference>